<dbReference type="CDD" id="cd17932">
    <property type="entry name" value="DEXQc_UvrD"/>
    <property type="match status" value="1"/>
</dbReference>
<dbReference type="GO" id="GO:0005524">
    <property type="term" value="F:ATP binding"/>
    <property type="evidence" value="ECO:0007669"/>
    <property type="project" value="UniProtKB-UniRule"/>
</dbReference>
<dbReference type="GO" id="GO:0016887">
    <property type="term" value="F:ATP hydrolysis activity"/>
    <property type="evidence" value="ECO:0007669"/>
    <property type="project" value="RHEA"/>
</dbReference>
<dbReference type="CDD" id="cd18807">
    <property type="entry name" value="SF1_C_UvrD"/>
    <property type="match status" value="1"/>
</dbReference>
<feature type="domain" description="UvrD-like helicase C-terminal" evidence="14">
    <location>
        <begin position="777"/>
        <end position="1011"/>
    </location>
</feature>
<feature type="compositionally biased region" description="Basic residues" evidence="12">
    <location>
        <begin position="1093"/>
        <end position="1102"/>
    </location>
</feature>
<dbReference type="eggNOG" id="COG0210">
    <property type="taxonomic scope" value="Bacteria"/>
</dbReference>
<dbReference type="EMBL" id="DF820467">
    <property type="protein sequence ID" value="GAK58297.1"/>
    <property type="molecule type" value="Genomic_DNA"/>
</dbReference>
<dbReference type="AlphaFoldDB" id="A0A081C142"/>
<keyword evidence="5 11" id="KW-0067">ATP-binding</keyword>
<keyword evidence="3 11" id="KW-0378">Hydrolase</keyword>
<feature type="region of interest" description="Disordered" evidence="12">
    <location>
        <begin position="1092"/>
        <end position="1111"/>
    </location>
</feature>
<evidence type="ECO:0000256" key="9">
    <source>
        <dbReference type="ARBA" id="ARBA00034808"/>
    </source>
</evidence>
<dbReference type="Gene3D" id="1.10.10.160">
    <property type="match status" value="1"/>
</dbReference>
<dbReference type="Pfam" id="PF00580">
    <property type="entry name" value="UvrD-helicase"/>
    <property type="match status" value="1"/>
</dbReference>
<dbReference type="Gene3D" id="3.40.50.300">
    <property type="entry name" value="P-loop containing nucleotide triphosphate hydrolases"/>
    <property type="match status" value="3"/>
</dbReference>
<dbReference type="EC" id="5.6.2.4" evidence="9"/>
<feature type="domain" description="UvrD-like helicase ATP-binding" evidence="13">
    <location>
        <begin position="504"/>
        <end position="776"/>
    </location>
</feature>
<evidence type="ECO:0000313" key="15">
    <source>
        <dbReference type="EMBL" id="GAK58297.1"/>
    </source>
</evidence>
<name>A0A081C142_VECG1</name>
<dbReference type="HOGENOM" id="CLU_005571_0_0_0"/>
<feature type="binding site" evidence="11">
    <location>
        <begin position="525"/>
        <end position="532"/>
    </location>
    <ligand>
        <name>ATP</name>
        <dbReference type="ChEBI" id="CHEBI:30616"/>
    </ligand>
</feature>
<dbReference type="STRING" id="1499967.U27_05271"/>
<evidence type="ECO:0000256" key="7">
    <source>
        <dbReference type="ARBA" id="ARBA00023235"/>
    </source>
</evidence>
<dbReference type="InterPro" id="IPR027417">
    <property type="entry name" value="P-loop_NTPase"/>
</dbReference>
<keyword evidence="6" id="KW-0238">DNA-binding</keyword>
<dbReference type="SUPFAM" id="SSF52540">
    <property type="entry name" value="P-loop containing nucleoside triphosphate hydrolases"/>
    <property type="match status" value="1"/>
</dbReference>
<dbReference type="InterPro" id="IPR016195">
    <property type="entry name" value="Pol/histidinol_Pase-like"/>
</dbReference>
<evidence type="ECO:0000256" key="6">
    <source>
        <dbReference type="ARBA" id="ARBA00023125"/>
    </source>
</evidence>
<evidence type="ECO:0000256" key="11">
    <source>
        <dbReference type="PROSITE-ProRule" id="PRU00560"/>
    </source>
</evidence>
<organism evidence="15">
    <name type="scientific">Vecturithrix granuli</name>
    <dbReference type="NCBI Taxonomy" id="1499967"/>
    <lineage>
        <taxon>Bacteria</taxon>
        <taxon>Candidatus Moduliflexota</taxon>
        <taxon>Candidatus Vecturitrichia</taxon>
        <taxon>Candidatus Vecturitrichales</taxon>
        <taxon>Candidatus Vecturitrichaceae</taxon>
        <taxon>Candidatus Vecturithrix</taxon>
    </lineage>
</organism>
<dbReference type="InterPro" id="IPR014016">
    <property type="entry name" value="UvrD-like_ATP-bd"/>
</dbReference>
<dbReference type="Gene3D" id="3.20.20.140">
    <property type="entry name" value="Metal-dependent hydrolases"/>
    <property type="match status" value="1"/>
</dbReference>
<keyword evidence="7" id="KW-0413">Isomerase</keyword>
<dbReference type="SUPFAM" id="SSF89550">
    <property type="entry name" value="PHP domain-like"/>
    <property type="match status" value="1"/>
</dbReference>
<dbReference type="GO" id="GO:0043138">
    <property type="term" value="F:3'-5' DNA helicase activity"/>
    <property type="evidence" value="ECO:0007669"/>
    <property type="project" value="UniProtKB-EC"/>
</dbReference>
<dbReference type="CDD" id="cd19067">
    <property type="entry name" value="PfuEndoQ-like"/>
    <property type="match status" value="1"/>
</dbReference>
<keyword evidence="2 11" id="KW-0547">Nucleotide-binding</keyword>
<sequence>MKFVADFHIHSHYSRATSSELTFEHLHKWAQLKGVQVVGSGDLTHPGWLQEMREKLEPAEEGLFRLKEDVARAMQPEIFTACQQPVRFILSGEISNIYKKHDKTRKNHHVVFLPSFEAVEKFQTSLEKIGNIRSDGRPILGLDARDLLEIVLETDPQAYLIPAHIWTPWFSLFGSKSGFDSIEECFEDLTPHIFALETGLSSDPPMNWRLSTLDRYTLVSNSDAHSPQKLAREANLFNTDLSYPAMFEALKRRNLQTFLGTIEFFPEEGKYHYDGHRKCNICWDPETTRKHNGICPVCGKNVTVGVMHRVAVLADREEGAKPDNAAPFYSLIPLPEILAEAYNIGSTSKRVQQSYEYLLTHLGSEVAILQETPLEDIERIGGGLLAEGIRRMRAGRVKADAGYDGEYGVIKLFDDQERKSLTTQLGFFPGLPTKSAQKQNKQENVEDTVSPPGRGEGWVLESGDLTPLATHPSPLPGGEFLTSPCKKPCISVLKEDGVGSFLLSGLNPQQQSAALCTDTSLIIVAGPGTGKTRTVTHRIAYLISEKGVLPENILAITFTNKAAEEMANRLISLVGESLANRMIIKTFHAFCAMILREQAEHIGLDPHFTICRETDRHTLLKSVLPALKDQEIAQCLEQISAAKNQLLTPDASPTGDSPDFIAHYRKYETALKAYRMVDFDDLIFLTVQLFETQPEVLRSYQQRFQWIAVDEYQDVNFAQYRLLKLLKALDVNLCVIGDSDQAIYGFRGADRTYFLQFQQDFPDAKTLYLNQNYRSTQSIVAASRQVILKSPESAALELWSEVVSKTKLDIYHAPTYKAEAEYVVHEIEKMVGGTTYFSLDSGRVESHAEGSYSFGDFALLYRLGAQSQPLFEAFQRSGIPYQIAGQTSLYEYKDIQVILACLWALFAQDARFYLQFLARQTNKIEPFLNELRQSLNTQPVTQLIERIHNMISFDDLDEKRTERLKRLLSRAAPFGHNLQQFLEMTVLHKETDDYDQRADRVTLMTLHASKGLEFPVVFIVGCEETLIPYQREGKTYNLEEERRLLYVGMTRAQQKLILTCAKKRFLFGQTKQNPPSRFLQDIENALKEIQQRAGRKAGKHSKNNPQLLLKL</sequence>
<dbReference type="InterPro" id="IPR000212">
    <property type="entry name" value="DNA_helicase_UvrD/REP"/>
</dbReference>
<dbReference type="PANTHER" id="PTHR11070:SF2">
    <property type="entry name" value="ATP-DEPENDENT DNA HELICASE SRS2"/>
    <property type="match status" value="1"/>
</dbReference>
<dbReference type="Pfam" id="PF13361">
    <property type="entry name" value="UvrD_C"/>
    <property type="match status" value="2"/>
</dbReference>
<gene>
    <name evidence="15" type="ORF">U27_05271</name>
</gene>
<feature type="region of interest" description="Disordered" evidence="12">
    <location>
        <begin position="432"/>
        <end position="474"/>
    </location>
</feature>
<comment type="catalytic activity">
    <reaction evidence="10">
        <text>ATP + H2O = ADP + phosphate + H(+)</text>
        <dbReference type="Rhea" id="RHEA:13065"/>
        <dbReference type="ChEBI" id="CHEBI:15377"/>
        <dbReference type="ChEBI" id="CHEBI:15378"/>
        <dbReference type="ChEBI" id="CHEBI:30616"/>
        <dbReference type="ChEBI" id="CHEBI:43474"/>
        <dbReference type="ChEBI" id="CHEBI:456216"/>
        <dbReference type="EC" id="5.6.2.4"/>
    </reaction>
</comment>
<evidence type="ECO:0000256" key="5">
    <source>
        <dbReference type="ARBA" id="ARBA00022840"/>
    </source>
</evidence>
<accession>A0A081C142</accession>
<keyword evidence="4 11" id="KW-0347">Helicase</keyword>
<evidence type="ECO:0000256" key="12">
    <source>
        <dbReference type="SAM" id="MobiDB-lite"/>
    </source>
</evidence>
<evidence type="ECO:0000256" key="8">
    <source>
        <dbReference type="ARBA" id="ARBA00034617"/>
    </source>
</evidence>
<evidence type="ECO:0000256" key="1">
    <source>
        <dbReference type="ARBA" id="ARBA00009922"/>
    </source>
</evidence>
<comment type="catalytic activity">
    <reaction evidence="8">
        <text>Couples ATP hydrolysis with the unwinding of duplex DNA by translocating in the 3'-5' direction.</text>
        <dbReference type="EC" id="5.6.2.4"/>
    </reaction>
</comment>
<evidence type="ECO:0000256" key="2">
    <source>
        <dbReference type="ARBA" id="ARBA00022741"/>
    </source>
</evidence>
<evidence type="ECO:0000259" key="13">
    <source>
        <dbReference type="PROSITE" id="PS51198"/>
    </source>
</evidence>
<protein>
    <recommendedName>
        <fullName evidence="9">DNA 3'-5' helicase</fullName>
        <ecNumber evidence="9">5.6.2.4</ecNumber>
    </recommendedName>
</protein>
<keyword evidence="16" id="KW-1185">Reference proteome</keyword>
<dbReference type="PROSITE" id="PS51198">
    <property type="entry name" value="UVRD_HELICASE_ATP_BIND"/>
    <property type="match status" value="1"/>
</dbReference>
<evidence type="ECO:0000313" key="16">
    <source>
        <dbReference type="Proteomes" id="UP000030661"/>
    </source>
</evidence>
<dbReference type="InterPro" id="IPR014017">
    <property type="entry name" value="DNA_helicase_UvrD-like_C"/>
</dbReference>
<evidence type="ECO:0000259" key="14">
    <source>
        <dbReference type="PROSITE" id="PS51217"/>
    </source>
</evidence>
<dbReference type="eggNOG" id="COG1379">
    <property type="taxonomic scope" value="Bacteria"/>
</dbReference>
<reference evidence="15" key="1">
    <citation type="journal article" date="2015" name="PeerJ">
        <title>First genomic representation of candidate bacterial phylum KSB3 points to enhanced environmental sensing as a trigger of wastewater bulking.</title>
        <authorList>
            <person name="Sekiguchi Y."/>
            <person name="Ohashi A."/>
            <person name="Parks D.H."/>
            <person name="Yamauchi T."/>
            <person name="Tyson G.W."/>
            <person name="Hugenholtz P."/>
        </authorList>
    </citation>
    <scope>NUCLEOTIDE SEQUENCE [LARGE SCALE GENOMIC DNA]</scope>
</reference>
<proteinExistence type="inferred from homology"/>
<dbReference type="Proteomes" id="UP000030661">
    <property type="component" value="Unassembled WGS sequence"/>
</dbReference>
<dbReference type="GO" id="GO:0000725">
    <property type="term" value="P:recombinational repair"/>
    <property type="evidence" value="ECO:0007669"/>
    <property type="project" value="TreeGrafter"/>
</dbReference>
<evidence type="ECO:0000256" key="3">
    <source>
        <dbReference type="ARBA" id="ARBA00022801"/>
    </source>
</evidence>
<evidence type="ECO:0000256" key="4">
    <source>
        <dbReference type="ARBA" id="ARBA00022806"/>
    </source>
</evidence>
<dbReference type="PANTHER" id="PTHR11070">
    <property type="entry name" value="UVRD / RECB / PCRA DNA HELICASE FAMILY MEMBER"/>
    <property type="match status" value="1"/>
</dbReference>
<evidence type="ECO:0000256" key="10">
    <source>
        <dbReference type="ARBA" id="ARBA00048988"/>
    </source>
</evidence>
<dbReference type="GO" id="GO:0003677">
    <property type="term" value="F:DNA binding"/>
    <property type="evidence" value="ECO:0007669"/>
    <property type="project" value="UniProtKB-KW"/>
</dbReference>
<comment type="similarity">
    <text evidence="1">Belongs to the helicase family. UvrD subfamily.</text>
</comment>
<dbReference type="InterPro" id="IPR013986">
    <property type="entry name" value="DExx_box_DNA_helicase_dom_sf"/>
</dbReference>
<dbReference type="PROSITE" id="PS51217">
    <property type="entry name" value="UVRD_HELICASE_CTER"/>
    <property type="match status" value="1"/>
</dbReference>